<keyword evidence="1" id="KW-0862">Zinc</keyword>
<name>A0A9X1T546_9HYPH</name>
<keyword evidence="2" id="KW-1185">Reference proteome</keyword>
<accession>A0A9X1T546</accession>
<reference evidence="1" key="1">
    <citation type="submission" date="2022-01" db="EMBL/GenBank/DDBJ databases">
        <title>Jiella avicenniae sp. nov., a novel endophytic bacterium isolated from bark of Avicennia marina.</title>
        <authorList>
            <person name="Tuo L."/>
        </authorList>
    </citation>
    <scope>NUCLEOTIDE SEQUENCE</scope>
    <source>
        <strain evidence="1">CBK1P-4</strain>
    </source>
</reference>
<proteinExistence type="predicted"/>
<keyword evidence="1" id="KW-0863">Zinc-finger</keyword>
<dbReference type="EMBL" id="JAJUWU010000009">
    <property type="protein sequence ID" value="MCE7028449.1"/>
    <property type="molecule type" value="Genomic_DNA"/>
</dbReference>
<dbReference type="Proteomes" id="UP001139035">
    <property type="component" value="Unassembled WGS sequence"/>
</dbReference>
<comment type="caution">
    <text evidence="1">The sequence shown here is derived from an EMBL/GenBank/DDBJ whole genome shotgun (WGS) entry which is preliminary data.</text>
</comment>
<sequence length="132" mass="14621">MTSRSIWCCGCGAEVSACLTDGGEVYPHRRDLADLPFWKCDGCGNFVGCHHKTRKRTRPLGCIPTPEIKNARQHIHRLIDPLWKSGAMSRRGVYTAIADVLGIPEFHTAEIRSVEEARRVYAAAQSIAKEAA</sequence>
<dbReference type="RefSeq" id="WP_233719607.1">
    <property type="nucleotide sequence ID" value="NZ_JAJUWU010000009.1"/>
</dbReference>
<dbReference type="Pfam" id="PF11672">
    <property type="entry name" value="DUF3268"/>
    <property type="match status" value="1"/>
</dbReference>
<evidence type="ECO:0000313" key="2">
    <source>
        <dbReference type="Proteomes" id="UP001139035"/>
    </source>
</evidence>
<evidence type="ECO:0000313" key="1">
    <source>
        <dbReference type="EMBL" id="MCE7028449.1"/>
    </source>
</evidence>
<organism evidence="1 2">
    <name type="scientific">Jiella avicenniae</name>
    <dbReference type="NCBI Taxonomy" id="2907202"/>
    <lineage>
        <taxon>Bacteria</taxon>
        <taxon>Pseudomonadati</taxon>
        <taxon>Pseudomonadota</taxon>
        <taxon>Alphaproteobacteria</taxon>
        <taxon>Hyphomicrobiales</taxon>
        <taxon>Aurantimonadaceae</taxon>
        <taxon>Jiella</taxon>
    </lineage>
</organism>
<keyword evidence="1" id="KW-0479">Metal-binding</keyword>
<protein>
    <submittedName>
        <fullName evidence="1">DUF3268 family zinc-finger domain-containing protein</fullName>
    </submittedName>
</protein>
<dbReference type="GO" id="GO:0008270">
    <property type="term" value="F:zinc ion binding"/>
    <property type="evidence" value="ECO:0007669"/>
    <property type="project" value="UniProtKB-KW"/>
</dbReference>
<dbReference type="InterPro" id="IPR021686">
    <property type="entry name" value="DUF3268"/>
</dbReference>
<gene>
    <name evidence="1" type="ORF">LZD57_10655</name>
</gene>
<dbReference type="AlphaFoldDB" id="A0A9X1T546"/>